<dbReference type="GO" id="GO:0009279">
    <property type="term" value="C:cell outer membrane"/>
    <property type="evidence" value="ECO:0007669"/>
    <property type="project" value="UniProtKB-SubCell"/>
</dbReference>
<dbReference type="PANTHER" id="PTHR30329:SF20">
    <property type="entry name" value="EXPORTED PROTEIN"/>
    <property type="match status" value="1"/>
</dbReference>
<dbReference type="Proteomes" id="UP000215033">
    <property type="component" value="Chromosome 1"/>
</dbReference>
<keyword evidence="4" id="KW-1133">Transmembrane helix</keyword>
<dbReference type="InterPro" id="IPR006664">
    <property type="entry name" value="OMP_bac"/>
</dbReference>
<feature type="transmembrane region" description="Helical" evidence="4">
    <location>
        <begin position="323"/>
        <end position="345"/>
    </location>
</feature>
<dbReference type="PRINTS" id="PR01021">
    <property type="entry name" value="OMPADOMAIN"/>
</dbReference>
<dbReference type="RefSeq" id="WP_085364069.1">
    <property type="nucleotide sequence ID" value="NZ_LT906434.1"/>
</dbReference>
<evidence type="ECO:0000256" key="4">
    <source>
        <dbReference type="SAM" id="Phobius"/>
    </source>
</evidence>
<gene>
    <name evidence="6" type="primary">oprF</name>
    <name evidence="6" type="ORF">SAMEA4504057_00780</name>
</gene>
<dbReference type="SUPFAM" id="SSF103088">
    <property type="entry name" value="OmpA-like"/>
    <property type="match status" value="1"/>
</dbReference>
<feature type="domain" description="OmpA-like" evidence="5">
    <location>
        <begin position="429"/>
        <end position="547"/>
    </location>
</feature>
<comment type="subcellular location">
    <subcellularLocation>
        <location evidence="1">Cell outer membrane</location>
    </subcellularLocation>
</comment>
<feature type="transmembrane region" description="Helical" evidence="4">
    <location>
        <begin position="7"/>
        <end position="26"/>
    </location>
</feature>
<keyword evidence="4" id="KW-0812">Transmembrane</keyword>
<evidence type="ECO:0000256" key="3">
    <source>
        <dbReference type="PROSITE-ProRule" id="PRU00473"/>
    </source>
</evidence>
<dbReference type="AlphaFoldDB" id="A0AB38DQL3"/>
<dbReference type="InterPro" id="IPR050330">
    <property type="entry name" value="Bact_OuterMem_StrucFunc"/>
</dbReference>
<dbReference type="Gene3D" id="3.30.1330.60">
    <property type="entry name" value="OmpA-like domain"/>
    <property type="match status" value="1"/>
</dbReference>
<dbReference type="InterPro" id="IPR006665">
    <property type="entry name" value="OmpA-like"/>
</dbReference>
<evidence type="ECO:0000313" key="7">
    <source>
        <dbReference type="Proteomes" id="UP000215033"/>
    </source>
</evidence>
<evidence type="ECO:0000259" key="5">
    <source>
        <dbReference type="PROSITE" id="PS51123"/>
    </source>
</evidence>
<dbReference type="CDD" id="cd07185">
    <property type="entry name" value="OmpA_C-like"/>
    <property type="match status" value="1"/>
</dbReference>
<protein>
    <submittedName>
        <fullName evidence="6">OmpA family protein</fullName>
    </submittedName>
</protein>
<organism evidence="6 7">
    <name type="scientific">Neisseria zoodegmatis</name>
    <dbReference type="NCBI Taxonomy" id="326523"/>
    <lineage>
        <taxon>Bacteria</taxon>
        <taxon>Pseudomonadati</taxon>
        <taxon>Pseudomonadota</taxon>
        <taxon>Betaproteobacteria</taxon>
        <taxon>Neisseriales</taxon>
        <taxon>Neisseriaceae</taxon>
        <taxon>Neisseria</taxon>
    </lineage>
</organism>
<reference evidence="6 7" key="1">
    <citation type="submission" date="2017-06" db="EMBL/GenBank/DDBJ databases">
        <authorList>
            <consortium name="Pathogen Informatics"/>
        </authorList>
    </citation>
    <scope>NUCLEOTIDE SEQUENCE [LARGE SCALE GENOMIC DNA]</scope>
    <source>
        <strain evidence="6 7">NCTC12230</strain>
    </source>
</reference>
<sequence>MNSNRYTFLSMLLASGLAAFCIIVFYVNAHWLMKSIVLLLMAASCAALWFFKGKQFFARNTDYAHESLGIHSQLKNLEQVDKFIFTLDADPDSTDNKVSVSDGIAYIPVSNPEHLNKVVIGLMDEYKSKPLFLGLALVCRPAGHADPTSLLTNWLRNILFLQKNLNACIPVNLAIKMPVDFLGENELLEPVWFSHKLNAEVQESNLPKQFESFQQYLASEFIHNQKALQNRHYVHLIETLEYLKQYFESQQNTGWNHINVRTIGILNNAAASSHSPWHKFISNRTGRLNIQYAYIGQENSELHLPQKMIDQDSFYKTNWQLKLVFKLLCVAALALWIAIMCSAYNNAQFLKQIHAHVNEFKNKDKLPESEQQRITNVLYADLNTLKRYQNEGIPSYYGLGLYRAEGLIPTLDKLLEPPKPVVQETPKKIEPVVLTIDSLALFESGQYELKANANKSLINVIKEIEKQPNTQVIIEGHTDNVGNPASNQKLSEQRALAVRDWLVISSNIPASRFATKGYGDTKPIADNTTENGKAQNRRVEIILIPDEVINQK</sequence>
<accession>A0AB38DQL3</accession>
<proteinExistence type="predicted"/>
<evidence type="ECO:0000256" key="1">
    <source>
        <dbReference type="ARBA" id="ARBA00004442"/>
    </source>
</evidence>
<dbReference type="InterPro" id="IPR036737">
    <property type="entry name" value="OmpA-like_sf"/>
</dbReference>
<dbReference type="PANTHER" id="PTHR30329">
    <property type="entry name" value="STATOR ELEMENT OF FLAGELLAR MOTOR COMPLEX"/>
    <property type="match status" value="1"/>
</dbReference>
<dbReference type="PROSITE" id="PS51123">
    <property type="entry name" value="OMPA_2"/>
    <property type="match status" value="1"/>
</dbReference>
<keyword evidence="2 3" id="KW-0472">Membrane</keyword>
<evidence type="ECO:0000256" key="2">
    <source>
        <dbReference type="ARBA" id="ARBA00023136"/>
    </source>
</evidence>
<feature type="transmembrane region" description="Helical" evidence="4">
    <location>
        <begin position="32"/>
        <end position="51"/>
    </location>
</feature>
<dbReference type="KEGG" id="nzo:SAMEA4504057_0780"/>
<dbReference type="Pfam" id="PF00691">
    <property type="entry name" value="OmpA"/>
    <property type="match status" value="1"/>
</dbReference>
<name>A0AB38DQL3_9NEIS</name>
<evidence type="ECO:0000313" key="6">
    <source>
        <dbReference type="EMBL" id="SNU79287.1"/>
    </source>
</evidence>
<dbReference type="EMBL" id="LT906434">
    <property type="protein sequence ID" value="SNU79287.1"/>
    <property type="molecule type" value="Genomic_DNA"/>
</dbReference>